<accession>A0A917U2X0</accession>
<dbReference type="PRINTS" id="PR01576">
    <property type="entry name" value="PDEFORMYLASE"/>
</dbReference>
<keyword evidence="2" id="KW-0479">Metal-binding</keyword>
<dbReference type="GO" id="GO:0042586">
    <property type="term" value="F:peptide deformylase activity"/>
    <property type="evidence" value="ECO:0007669"/>
    <property type="project" value="UniProtKB-UniRule"/>
</dbReference>
<dbReference type="CDD" id="cd00487">
    <property type="entry name" value="Pep_deformylase"/>
    <property type="match status" value="1"/>
</dbReference>
<comment type="cofactor">
    <cofactor evidence="2">
        <name>Fe(2+)</name>
        <dbReference type="ChEBI" id="CHEBI:29033"/>
    </cofactor>
    <text evidence="2">Binds 1 Fe(2+) ion.</text>
</comment>
<dbReference type="Gene3D" id="3.90.45.10">
    <property type="entry name" value="Peptide deformylase"/>
    <property type="match status" value="1"/>
</dbReference>
<keyword evidence="4" id="KW-1185">Reference proteome</keyword>
<dbReference type="EMBL" id="BMPI01000031">
    <property type="protein sequence ID" value="GGM49166.1"/>
    <property type="molecule type" value="Genomic_DNA"/>
</dbReference>
<dbReference type="GO" id="GO:0006412">
    <property type="term" value="P:translation"/>
    <property type="evidence" value="ECO:0007669"/>
    <property type="project" value="UniProtKB-UniRule"/>
</dbReference>
<comment type="catalytic activity">
    <reaction evidence="2">
        <text>N-terminal N-formyl-L-methionyl-[peptide] + H2O = N-terminal L-methionyl-[peptide] + formate</text>
        <dbReference type="Rhea" id="RHEA:24420"/>
        <dbReference type="Rhea" id="RHEA-COMP:10639"/>
        <dbReference type="Rhea" id="RHEA-COMP:10640"/>
        <dbReference type="ChEBI" id="CHEBI:15377"/>
        <dbReference type="ChEBI" id="CHEBI:15740"/>
        <dbReference type="ChEBI" id="CHEBI:49298"/>
        <dbReference type="ChEBI" id="CHEBI:64731"/>
        <dbReference type="EC" id="3.5.1.88"/>
    </reaction>
</comment>
<protein>
    <recommendedName>
        <fullName evidence="2">Peptide deformylase</fullName>
        <shortName evidence="2">PDF</shortName>
        <ecNumber evidence="2">3.5.1.88</ecNumber>
    </recommendedName>
    <alternativeName>
        <fullName evidence="2">Polypeptide deformylase</fullName>
    </alternativeName>
</protein>
<dbReference type="PANTHER" id="PTHR10458:SF22">
    <property type="entry name" value="PEPTIDE DEFORMYLASE"/>
    <property type="match status" value="1"/>
</dbReference>
<dbReference type="GO" id="GO:0046872">
    <property type="term" value="F:metal ion binding"/>
    <property type="evidence" value="ECO:0007669"/>
    <property type="project" value="UniProtKB-KW"/>
</dbReference>
<dbReference type="AlphaFoldDB" id="A0A917U2X0"/>
<dbReference type="InterPro" id="IPR036821">
    <property type="entry name" value="Peptide_deformylase_sf"/>
</dbReference>
<gene>
    <name evidence="3" type="primary">def1</name>
    <name evidence="2" type="synonym">def</name>
    <name evidence="3" type="ORF">GCM10007977_058520</name>
</gene>
<dbReference type="InterPro" id="IPR023635">
    <property type="entry name" value="Peptide_deformylase"/>
</dbReference>
<evidence type="ECO:0000313" key="4">
    <source>
        <dbReference type="Proteomes" id="UP000642070"/>
    </source>
</evidence>
<dbReference type="Proteomes" id="UP000642070">
    <property type="component" value="Unassembled WGS sequence"/>
</dbReference>
<evidence type="ECO:0000256" key="2">
    <source>
        <dbReference type="HAMAP-Rule" id="MF_00163"/>
    </source>
</evidence>
<comment type="caution">
    <text evidence="3">The sequence shown here is derived from an EMBL/GenBank/DDBJ whole genome shotgun (WGS) entry which is preliminary data.</text>
</comment>
<reference evidence="3" key="1">
    <citation type="journal article" date="2014" name="Int. J. Syst. Evol. Microbiol.">
        <title>Complete genome sequence of Corynebacterium casei LMG S-19264T (=DSM 44701T), isolated from a smear-ripened cheese.</title>
        <authorList>
            <consortium name="US DOE Joint Genome Institute (JGI-PGF)"/>
            <person name="Walter F."/>
            <person name="Albersmeier A."/>
            <person name="Kalinowski J."/>
            <person name="Ruckert C."/>
        </authorList>
    </citation>
    <scope>NUCLEOTIDE SEQUENCE</scope>
    <source>
        <strain evidence="3">JCM 19831</strain>
    </source>
</reference>
<dbReference type="EC" id="3.5.1.88" evidence="2"/>
<dbReference type="HAMAP" id="MF_00163">
    <property type="entry name" value="Pep_deformylase"/>
    <property type="match status" value="1"/>
</dbReference>
<comment type="function">
    <text evidence="2">Removes the formyl group from the N-terminal Met of newly synthesized proteins. Requires at least a dipeptide for an efficient rate of reaction. N-terminal L-methionine is a prerequisite for activity but the enzyme has broad specificity at other positions.</text>
</comment>
<feature type="active site" evidence="2">
    <location>
        <position position="132"/>
    </location>
</feature>
<dbReference type="PANTHER" id="PTHR10458">
    <property type="entry name" value="PEPTIDE DEFORMYLASE"/>
    <property type="match status" value="1"/>
</dbReference>
<evidence type="ECO:0000256" key="1">
    <source>
        <dbReference type="ARBA" id="ARBA00010759"/>
    </source>
</evidence>
<feature type="binding site" evidence="2">
    <location>
        <position position="135"/>
    </location>
    <ligand>
        <name>Fe cation</name>
        <dbReference type="ChEBI" id="CHEBI:24875"/>
    </ligand>
</feature>
<keyword evidence="2" id="KW-0648">Protein biosynthesis</keyword>
<feature type="binding site" evidence="2">
    <location>
        <position position="89"/>
    </location>
    <ligand>
        <name>Fe cation</name>
        <dbReference type="ChEBI" id="CHEBI:24875"/>
    </ligand>
</feature>
<evidence type="ECO:0000313" key="3">
    <source>
        <dbReference type="EMBL" id="GGM49166.1"/>
    </source>
</evidence>
<name>A0A917U2X0_9ACTN</name>
<organism evidence="3 4">
    <name type="scientific">Dactylosporangium sucinum</name>
    <dbReference type="NCBI Taxonomy" id="1424081"/>
    <lineage>
        <taxon>Bacteria</taxon>
        <taxon>Bacillati</taxon>
        <taxon>Actinomycetota</taxon>
        <taxon>Actinomycetes</taxon>
        <taxon>Micromonosporales</taxon>
        <taxon>Micromonosporaceae</taxon>
        <taxon>Dactylosporangium</taxon>
    </lineage>
</organism>
<feature type="binding site" evidence="2">
    <location>
        <position position="131"/>
    </location>
    <ligand>
        <name>Fe cation</name>
        <dbReference type="ChEBI" id="CHEBI:24875"/>
    </ligand>
</feature>
<reference evidence="3" key="2">
    <citation type="submission" date="2020-09" db="EMBL/GenBank/DDBJ databases">
        <authorList>
            <person name="Sun Q."/>
            <person name="Ohkuma M."/>
        </authorList>
    </citation>
    <scope>NUCLEOTIDE SEQUENCE</scope>
    <source>
        <strain evidence="3">JCM 19831</strain>
    </source>
</reference>
<dbReference type="Pfam" id="PF01327">
    <property type="entry name" value="Pep_deformylase"/>
    <property type="match status" value="1"/>
</dbReference>
<proteinExistence type="inferred from homology"/>
<dbReference type="PIRSF" id="PIRSF004749">
    <property type="entry name" value="Pep_def"/>
    <property type="match status" value="1"/>
</dbReference>
<dbReference type="NCBIfam" id="NF001159">
    <property type="entry name" value="PRK00150.1-3"/>
    <property type="match status" value="1"/>
</dbReference>
<keyword evidence="2" id="KW-0408">Iron</keyword>
<dbReference type="NCBIfam" id="TIGR00079">
    <property type="entry name" value="pept_deformyl"/>
    <property type="match status" value="1"/>
</dbReference>
<dbReference type="RefSeq" id="WP_190253172.1">
    <property type="nucleotide sequence ID" value="NZ_BMPI01000031.1"/>
</dbReference>
<dbReference type="SUPFAM" id="SSF56420">
    <property type="entry name" value="Peptide deformylase"/>
    <property type="match status" value="1"/>
</dbReference>
<keyword evidence="2" id="KW-0378">Hydrolase</keyword>
<comment type="similarity">
    <text evidence="1 2">Belongs to the polypeptide deformylase family.</text>
</comment>
<sequence>MTVQSVRLFGDPVLRTPADPVVDFDKELRKLVKDLLDTMAQQNGTGLAAPQIGVGLRVFSFDVDDVVGHLINPVLEFPDEEEQDGPEGCLSIPGVYVDTKRRQNVIAKGFNQHGDPIQIVGTGLMARCAQHETDHLDGVLFVDRLDAERRKQAMKEIRAAEWYNPDAPPVVKSSPHGLFGIR</sequence>